<dbReference type="AlphaFoldDB" id="A0AAW9SJZ2"/>
<proteinExistence type="predicted"/>
<comment type="caution">
    <text evidence="1">The sequence shown here is derived from an EMBL/GenBank/DDBJ whole genome shotgun (WGS) entry which is preliminary data.</text>
</comment>
<gene>
    <name evidence="1" type="ORF">QP460_004860</name>
</gene>
<dbReference type="RefSeq" id="WP_347658447.1">
    <property type="nucleotide sequence ID" value="NZ_JASOOY020000015.1"/>
</dbReference>
<reference evidence="1" key="2">
    <citation type="submission" date="2024-05" db="EMBL/GenBank/DDBJ databases">
        <authorList>
            <person name="Wolfe A."/>
        </authorList>
    </citation>
    <scope>NUCLEOTIDE SEQUENCE</scope>
    <source>
        <strain evidence="1">UMB1064</strain>
    </source>
</reference>
<dbReference type="Proteomes" id="UP001223646">
    <property type="component" value="Unassembled WGS sequence"/>
</dbReference>
<protein>
    <recommendedName>
        <fullName evidence="3">Phage protein</fullName>
    </recommendedName>
</protein>
<evidence type="ECO:0008006" key="3">
    <source>
        <dbReference type="Google" id="ProtNLM"/>
    </source>
</evidence>
<name>A0AAW9SJZ2_CORAY</name>
<evidence type="ECO:0000313" key="2">
    <source>
        <dbReference type="Proteomes" id="UP001223646"/>
    </source>
</evidence>
<reference evidence="1" key="1">
    <citation type="submission" date="2023-05" db="EMBL/GenBank/DDBJ databases">
        <authorList>
            <person name="Du J."/>
        </authorList>
    </citation>
    <scope>NUCLEOTIDE SEQUENCE</scope>
    <source>
        <strain evidence="1">UMB1064</strain>
    </source>
</reference>
<sequence>MDLKFNVKRVKLHNSAFTEMRKDANLVADLEARGRAIANAAGSGYEVSSYSGKTRHRVSVITESYEAAKDNEENNTLLKALDAGR</sequence>
<organism evidence="1 2">
    <name type="scientific">Corynebacterium amycolatum</name>
    <dbReference type="NCBI Taxonomy" id="43765"/>
    <lineage>
        <taxon>Bacteria</taxon>
        <taxon>Bacillati</taxon>
        <taxon>Actinomycetota</taxon>
        <taxon>Actinomycetes</taxon>
        <taxon>Mycobacteriales</taxon>
        <taxon>Corynebacteriaceae</taxon>
        <taxon>Corynebacterium</taxon>
    </lineage>
</organism>
<dbReference type="EMBL" id="JASOOY020000015">
    <property type="protein sequence ID" value="MEO3716917.1"/>
    <property type="molecule type" value="Genomic_DNA"/>
</dbReference>
<evidence type="ECO:0000313" key="1">
    <source>
        <dbReference type="EMBL" id="MEO3716917.1"/>
    </source>
</evidence>
<accession>A0AAW9SJZ2</accession>